<feature type="transmembrane region" description="Helical" evidence="10">
    <location>
        <begin position="532"/>
        <end position="552"/>
    </location>
</feature>
<dbReference type="Proteomes" id="UP001596113">
    <property type="component" value="Unassembled WGS sequence"/>
</dbReference>
<sequence length="600" mass="66448">MIQINNLIKRYGHSLVLDDISFTLPSKGLICLLGASGSGKTTLLNLLAGFDSQYSGEITVWGTSISELDADELSAYRRDHIGFVFQNYHLLSGYTVLENILLPCELNPSDEEDYRKKAKELLNKLGLSQKTNAKIENLSGGQKQRVAIARALIRNPRIVLADEPTGALDRSNSNEMMALLKEISKDRLVIVITHDQKICGFADDVVHIENGKLRAKEIGTGTALTEPHKLSLNKAVNGSAFKRGLKNFNVHFTRYMAISLAISIGILAFMLSLSSENVMEKSISDFKEKNTAYNNGYIKNQGDNDGTVFQLLNSDKRIENVYYQYKISDVTLSVGDQTEALAEKCPMPKATESMSYGTMPKSGEHEIALSPSLARKFGNDIRDLLGKELVLDYGHKDYKLTISGIYNAGYDDFFVSSDIEQDFYKAVDGDKTYSISYDVKNFEDIVPVSRMLADHQIDSKTSAKEVKALQSTFNNLSRLFLILSILILAVGLFISTVLLIKLQNLRYREIGLLSALGFTKGAIGKMIVSENLLLSAMSSMINAVLVGCTYFIRTTFHFAIMITPLQILLSILSTGVVVILISIIASYKLIRTEPAVALRM</sequence>
<comment type="similarity">
    <text evidence="9">Belongs to the ABC transporter superfamily. Macrolide exporter (TC 3.A.1.122) family.</text>
</comment>
<feature type="transmembrane region" description="Helical" evidence="10">
    <location>
        <begin position="558"/>
        <end position="590"/>
    </location>
</feature>
<dbReference type="EMBL" id="JBHSMI010000056">
    <property type="protein sequence ID" value="MFC5406522.1"/>
    <property type="molecule type" value="Genomic_DNA"/>
</dbReference>
<comment type="subcellular location">
    <subcellularLocation>
        <location evidence="1">Cell inner membrane</location>
        <topology evidence="1">Multi-pass membrane protein</topology>
    </subcellularLocation>
</comment>
<keyword evidence="4 10" id="KW-0812">Transmembrane</keyword>
<organism evidence="12 13">
    <name type="scientific">Cohnella soli</name>
    <dbReference type="NCBI Taxonomy" id="425005"/>
    <lineage>
        <taxon>Bacteria</taxon>
        <taxon>Bacillati</taxon>
        <taxon>Bacillota</taxon>
        <taxon>Bacilli</taxon>
        <taxon>Bacillales</taxon>
        <taxon>Paenibacillaceae</taxon>
        <taxon>Cohnella</taxon>
    </lineage>
</organism>
<keyword evidence="13" id="KW-1185">Reference proteome</keyword>
<dbReference type="InterPro" id="IPR003593">
    <property type="entry name" value="AAA+_ATPase"/>
</dbReference>
<evidence type="ECO:0000256" key="10">
    <source>
        <dbReference type="SAM" id="Phobius"/>
    </source>
</evidence>
<dbReference type="InterPro" id="IPR003838">
    <property type="entry name" value="ABC3_permease_C"/>
</dbReference>
<dbReference type="InterPro" id="IPR027417">
    <property type="entry name" value="P-loop_NTPase"/>
</dbReference>
<evidence type="ECO:0000256" key="6">
    <source>
        <dbReference type="ARBA" id="ARBA00022840"/>
    </source>
</evidence>
<keyword evidence="6 12" id="KW-0067">ATP-binding</keyword>
<evidence type="ECO:0000256" key="9">
    <source>
        <dbReference type="ARBA" id="ARBA00038388"/>
    </source>
</evidence>
<evidence type="ECO:0000259" key="11">
    <source>
        <dbReference type="PROSITE" id="PS50893"/>
    </source>
</evidence>
<dbReference type="PANTHER" id="PTHR42798:SF7">
    <property type="entry name" value="ALPHA-D-RIBOSE 1-METHYLPHOSPHONATE 5-TRIPHOSPHATE SYNTHASE SUBUNIT PHNL"/>
    <property type="match status" value="1"/>
</dbReference>
<comment type="caution">
    <text evidence="12">The sequence shown here is derived from an EMBL/GenBank/DDBJ whole genome shotgun (WGS) entry which is preliminary data.</text>
</comment>
<dbReference type="Pfam" id="PF02687">
    <property type="entry name" value="FtsX"/>
    <property type="match status" value="1"/>
</dbReference>
<evidence type="ECO:0000256" key="2">
    <source>
        <dbReference type="ARBA" id="ARBA00022448"/>
    </source>
</evidence>
<dbReference type="Gene3D" id="3.40.50.300">
    <property type="entry name" value="P-loop containing nucleotide triphosphate hydrolases"/>
    <property type="match status" value="1"/>
</dbReference>
<proteinExistence type="inferred from homology"/>
<keyword evidence="7 10" id="KW-1133">Transmembrane helix</keyword>
<evidence type="ECO:0000313" key="13">
    <source>
        <dbReference type="Proteomes" id="UP001596113"/>
    </source>
</evidence>
<evidence type="ECO:0000256" key="7">
    <source>
        <dbReference type="ARBA" id="ARBA00022989"/>
    </source>
</evidence>
<evidence type="ECO:0000313" key="12">
    <source>
        <dbReference type="EMBL" id="MFC5406522.1"/>
    </source>
</evidence>
<keyword evidence="8 10" id="KW-0472">Membrane</keyword>
<evidence type="ECO:0000256" key="3">
    <source>
        <dbReference type="ARBA" id="ARBA00022475"/>
    </source>
</evidence>
<name>A0ABW0I5H4_9BACL</name>
<dbReference type="Pfam" id="PF00005">
    <property type="entry name" value="ABC_tran"/>
    <property type="match status" value="1"/>
</dbReference>
<protein>
    <submittedName>
        <fullName evidence="12">ATP-binding cassette domain-containing protein</fullName>
    </submittedName>
</protein>
<dbReference type="PROSITE" id="PS00211">
    <property type="entry name" value="ABC_TRANSPORTER_1"/>
    <property type="match status" value="1"/>
</dbReference>
<evidence type="ECO:0000256" key="5">
    <source>
        <dbReference type="ARBA" id="ARBA00022741"/>
    </source>
</evidence>
<evidence type="ECO:0000256" key="8">
    <source>
        <dbReference type="ARBA" id="ARBA00023136"/>
    </source>
</evidence>
<accession>A0ABW0I5H4</accession>
<feature type="transmembrane region" description="Helical" evidence="10">
    <location>
        <begin position="252"/>
        <end position="273"/>
    </location>
</feature>
<keyword evidence="3" id="KW-1003">Cell membrane</keyword>
<dbReference type="InterPro" id="IPR003439">
    <property type="entry name" value="ABC_transporter-like_ATP-bd"/>
</dbReference>
<dbReference type="InterPro" id="IPR017911">
    <property type="entry name" value="MacB-like_ATP-bd"/>
</dbReference>
<evidence type="ECO:0000256" key="1">
    <source>
        <dbReference type="ARBA" id="ARBA00004429"/>
    </source>
</evidence>
<dbReference type="RefSeq" id="WP_378138622.1">
    <property type="nucleotide sequence ID" value="NZ_JBHSMI010000056.1"/>
</dbReference>
<feature type="domain" description="ABC transporter" evidence="11">
    <location>
        <begin position="2"/>
        <end position="235"/>
    </location>
</feature>
<feature type="transmembrane region" description="Helical" evidence="10">
    <location>
        <begin position="479"/>
        <end position="500"/>
    </location>
</feature>
<reference evidence="13" key="1">
    <citation type="journal article" date="2019" name="Int. J. Syst. Evol. Microbiol.">
        <title>The Global Catalogue of Microorganisms (GCM) 10K type strain sequencing project: providing services to taxonomists for standard genome sequencing and annotation.</title>
        <authorList>
            <consortium name="The Broad Institute Genomics Platform"/>
            <consortium name="The Broad Institute Genome Sequencing Center for Infectious Disease"/>
            <person name="Wu L."/>
            <person name="Ma J."/>
        </authorList>
    </citation>
    <scope>NUCLEOTIDE SEQUENCE [LARGE SCALE GENOMIC DNA]</scope>
    <source>
        <strain evidence="13">CGMCC 1.18575</strain>
    </source>
</reference>
<dbReference type="InterPro" id="IPR017871">
    <property type="entry name" value="ABC_transporter-like_CS"/>
</dbReference>
<dbReference type="SMART" id="SM00382">
    <property type="entry name" value="AAA"/>
    <property type="match status" value="1"/>
</dbReference>
<dbReference type="SUPFAM" id="SSF52540">
    <property type="entry name" value="P-loop containing nucleoside triphosphate hydrolases"/>
    <property type="match status" value="1"/>
</dbReference>
<dbReference type="PANTHER" id="PTHR42798">
    <property type="entry name" value="LIPOPROTEIN-RELEASING SYSTEM ATP-BINDING PROTEIN LOLD"/>
    <property type="match status" value="1"/>
</dbReference>
<dbReference type="PROSITE" id="PS50893">
    <property type="entry name" value="ABC_TRANSPORTER_2"/>
    <property type="match status" value="1"/>
</dbReference>
<keyword evidence="2" id="KW-0813">Transport</keyword>
<gene>
    <name evidence="12" type="ORF">ACFPOF_27635</name>
</gene>
<dbReference type="GO" id="GO:0005524">
    <property type="term" value="F:ATP binding"/>
    <property type="evidence" value="ECO:0007669"/>
    <property type="project" value="UniProtKB-KW"/>
</dbReference>
<dbReference type="CDD" id="cd03255">
    <property type="entry name" value="ABC_MJ0796_LolCDE_FtsE"/>
    <property type="match status" value="1"/>
</dbReference>
<keyword evidence="5" id="KW-0547">Nucleotide-binding</keyword>
<evidence type="ECO:0000256" key="4">
    <source>
        <dbReference type="ARBA" id="ARBA00022692"/>
    </source>
</evidence>